<feature type="transmembrane region" description="Helical" evidence="1">
    <location>
        <begin position="35"/>
        <end position="53"/>
    </location>
</feature>
<organism evidence="2 3">
    <name type="scientific">Gottfriedia endophytica</name>
    <dbReference type="NCBI Taxonomy" id="2820819"/>
    <lineage>
        <taxon>Bacteria</taxon>
        <taxon>Bacillati</taxon>
        <taxon>Bacillota</taxon>
        <taxon>Bacilli</taxon>
        <taxon>Bacillales</taxon>
        <taxon>Bacillaceae</taxon>
        <taxon>Gottfriedia</taxon>
    </lineage>
</organism>
<reference evidence="2" key="1">
    <citation type="submission" date="2021-04" db="EMBL/GenBank/DDBJ databases">
        <title>Genome seq and assembly of Bacillus sp.</title>
        <authorList>
            <person name="Chhetri G."/>
        </authorList>
    </citation>
    <scope>NUCLEOTIDE SEQUENCE</scope>
    <source>
        <strain evidence="2">RG28</strain>
    </source>
</reference>
<evidence type="ECO:0000313" key="3">
    <source>
        <dbReference type="Proteomes" id="UP000682134"/>
    </source>
</evidence>
<keyword evidence="1" id="KW-1133">Transmembrane helix</keyword>
<proteinExistence type="predicted"/>
<feature type="transmembrane region" description="Helical" evidence="1">
    <location>
        <begin position="59"/>
        <end position="78"/>
    </location>
</feature>
<feature type="transmembrane region" description="Helical" evidence="1">
    <location>
        <begin position="114"/>
        <end position="137"/>
    </location>
</feature>
<comment type="caution">
    <text evidence="2">The sequence shown here is derived from an EMBL/GenBank/DDBJ whole genome shotgun (WGS) entry which is preliminary data.</text>
</comment>
<evidence type="ECO:0000256" key="1">
    <source>
        <dbReference type="SAM" id="Phobius"/>
    </source>
</evidence>
<evidence type="ECO:0000313" key="2">
    <source>
        <dbReference type="EMBL" id="MBP0723676.1"/>
    </source>
</evidence>
<dbReference type="Proteomes" id="UP000682134">
    <property type="component" value="Unassembled WGS sequence"/>
</dbReference>
<name>A0A940SHN2_9BACI</name>
<dbReference type="AlphaFoldDB" id="A0A940SHN2"/>
<feature type="transmembrane region" description="Helical" evidence="1">
    <location>
        <begin position="6"/>
        <end position="23"/>
    </location>
</feature>
<dbReference type="RefSeq" id="WP_209401300.1">
    <property type="nucleotide sequence ID" value="NZ_JAGIYQ010000001.1"/>
</dbReference>
<feature type="transmembrane region" description="Helical" evidence="1">
    <location>
        <begin position="90"/>
        <end position="108"/>
    </location>
</feature>
<keyword evidence="3" id="KW-1185">Reference proteome</keyword>
<keyword evidence="1" id="KW-0472">Membrane</keyword>
<gene>
    <name evidence="2" type="ORF">J5Y03_00575</name>
</gene>
<dbReference type="EMBL" id="JAGIYQ010000001">
    <property type="protein sequence ID" value="MBP0723676.1"/>
    <property type="molecule type" value="Genomic_DNA"/>
</dbReference>
<protein>
    <recommendedName>
        <fullName evidence="4">EfeO-type cupredoxin-like domain-containing protein</fullName>
    </recommendedName>
</protein>
<sequence length="288" mass="31488">MLKIGSILISILIICYSIYHIYQNKGKLSDSARKIVSLLTCVSSLAMGFFIIQISNFNIWLSAIICLFVSIVSGILVGESDLKIKGLNQILSGFIGGTIGLVLGYMVFISDIAFLIVAILFIIFVYMILRWIDKLLVTEPQNKGKKGTKGKKIKKPSYGPTVGLGGGLILLLIIIAVNVNHISIGMFGQPQSQNAVIDEVNDMQVATIHVTPSGPDPKNTIFKSQTMLKVVFNVDQSDNEKRTLISNDLHLNVPLKKGPNVILLDDPQKGEYHFSLLPGNTSGLFTVK</sequence>
<keyword evidence="1" id="KW-0812">Transmembrane</keyword>
<accession>A0A940SHN2</accession>
<evidence type="ECO:0008006" key="4">
    <source>
        <dbReference type="Google" id="ProtNLM"/>
    </source>
</evidence>
<feature type="transmembrane region" description="Helical" evidence="1">
    <location>
        <begin position="158"/>
        <end position="177"/>
    </location>
</feature>